<dbReference type="GO" id="GO:0005737">
    <property type="term" value="C:cytoplasm"/>
    <property type="evidence" value="ECO:0007669"/>
    <property type="project" value="UniProtKB-SubCell"/>
</dbReference>
<dbReference type="SUPFAM" id="SSF51735">
    <property type="entry name" value="NAD(P)-binding Rossmann-fold domains"/>
    <property type="match status" value="1"/>
</dbReference>
<dbReference type="GO" id="GO:0004735">
    <property type="term" value="F:pyrroline-5-carboxylate reductase activity"/>
    <property type="evidence" value="ECO:0007669"/>
    <property type="project" value="UniProtKB-UniRule"/>
</dbReference>
<dbReference type="UniPathway" id="UPA00098">
    <property type="reaction ID" value="UER00361"/>
</dbReference>
<feature type="domain" description="Pyrroline-5-carboxylate reductase dimerisation" evidence="7">
    <location>
        <begin position="154"/>
        <end position="256"/>
    </location>
</feature>
<dbReference type="AlphaFoldDB" id="A0A1N6E9C5"/>
<sequence length="258" mass="25824">MTLPITTLALIGTGMLGREIARGLIASGALPPERLILANTSGTPPHGLPCRTTTPAQAAAEADALLLCVPPAAAPRLGITTAKPVLSTMAGVTLARLTELTGSTRVIRAMSSPAAGDGLAFSPFTAAPGATADDRALASALFSALGTTAELPSEAQINVFTAITGPVPGFVAFFAEAVQRYAEAEGIAPETALAATRQLFLAAGQMMASGPAPAEHVQEMVDYAGTTAAGLEALRASPVAELIAQGLAAATARARTIG</sequence>
<evidence type="ECO:0000256" key="5">
    <source>
        <dbReference type="PIRSR" id="PIRSR000193-1"/>
    </source>
</evidence>
<evidence type="ECO:0000313" key="8">
    <source>
        <dbReference type="EMBL" id="SIN79618.1"/>
    </source>
</evidence>
<gene>
    <name evidence="4" type="primary">proC</name>
    <name evidence="8" type="ORF">SAMN05444002_0480</name>
</gene>
<dbReference type="Gene3D" id="3.40.50.720">
    <property type="entry name" value="NAD(P)-binding Rossmann-like Domain"/>
    <property type="match status" value="1"/>
</dbReference>
<evidence type="ECO:0000256" key="4">
    <source>
        <dbReference type="HAMAP-Rule" id="MF_01925"/>
    </source>
</evidence>
<feature type="domain" description="Pyrroline-5-carboxylate reductase catalytic N-terminal" evidence="6">
    <location>
        <begin position="8"/>
        <end position="77"/>
    </location>
</feature>
<comment type="catalytic activity">
    <reaction evidence="4">
        <text>L-proline + NAD(+) = (S)-1-pyrroline-5-carboxylate + NADH + 2 H(+)</text>
        <dbReference type="Rhea" id="RHEA:14105"/>
        <dbReference type="ChEBI" id="CHEBI:15378"/>
        <dbReference type="ChEBI" id="CHEBI:17388"/>
        <dbReference type="ChEBI" id="CHEBI:57540"/>
        <dbReference type="ChEBI" id="CHEBI:57945"/>
        <dbReference type="ChEBI" id="CHEBI:60039"/>
        <dbReference type="EC" id="1.5.1.2"/>
    </reaction>
</comment>
<dbReference type="InterPro" id="IPR000304">
    <property type="entry name" value="Pyrroline-COOH_reductase"/>
</dbReference>
<evidence type="ECO:0000259" key="7">
    <source>
        <dbReference type="Pfam" id="PF14748"/>
    </source>
</evidence>
<organism evidence="8 9">
    <name type="scientific">Vannielia litorea</name>
    <dbReference type="NCBI Taxonomy" id="1217970"/>
    <lineage>
        <taxon>Bacteria</taxon>
        <taxon>Pseudomonadati</taxon>
        <taxon>Pseudomonadota</taxon>
        <taxon>Alphaproteobacteria</taxon>
        <taxon>Rhodobacterales</taxon>
        <taxon>Paracoccaceae</taxon>
        <taxon>Vannielia</taxon>
    </lineage>
</organism>
<comment type="function">
    <text evidence="4">Catalyzes the reduction of 1-pyrroline-5-carboxylate (PCA) to L-proline.</text>
</comment>
<evidence type="ECO:0000256" key="3">
    <source>
        <dbReference type="ARBA" id="ARBA00023002"/>
    </source>
</evidence>
<evidence type="ECO:0000259" key="6">
    <source>
        <dbReference type="Pfam" id="PF03807"/>
    </source>
</evidence>
<keyword evidence="2 4" id="KW-0521">NADP</keyword>
<dbReference type="RefSeq" id="WP_074254661.1">
    <property type="nucleotide sequence ID" value="NZ_FSRL01000001.1"/>
</dbReference>
<keyword evidence="3 4" id="KW-0560">Oxidoreductase</keyword>
<dbReference type="Gene3D" id="1.10.3730.10">
    <property type="entry name" value="ProC C-terminal domain-like"/>
    <property type="match status" value="1"/>
</dbReference>
<dbReference type="InterPro" id="IPR029036">
    <property type="entry name" value="P5CR_dimer"/>
</dbReference>
<comment type="pathway">
    <text evidence="4">Amino-acid biosynthesis; L-proline biosynthesis; L-proline from L-glutamate 5-semialdehyde: step 1/1.</text>
</comment>
<dbReference type="PIRSF" id="PIRSF000193">
    <property type="entry name" value="Pyrrol-5-carb_rd"/>
    <property type="match status" value="1"/>
</dbReference>
<keyword evidence="4" id="KW-0963">Cytoplasm</keyword>
<keyword evidence="9" id="KW-1185">Reference proteome</keyword>
<feature type="binding site" evidence="5">
    <location>
        <begin position="11"/>
        <end position="16"/>
    </location>
    <ligand>
        <name>NADP(+)</name>
        <dbReference type="ChEBI" id="CHEBI:58349"/>
    </ligand>
</feature>
<keyword evidence="4" id="KW-0028">Amino-acid biosynthesis</keyword>
<dbReference type="OrthoDB" id="8418678at2"/>
<accession>A0A1N6E9C5</accession>
<dbReference type="STRING" id="1217970.SAMN05444002_0480"/>
<dbReference type="EC" id="1.5.1.2" evidence="4"/>
<dbReference type="Pfam" id="PF03807">
    <property type="entry name" value="F420_oxidored"/>
    <property type="match status" value="1"/>
</dbReference>
<dbReference type="PANTHER" id="PTHR11645">
    <property type="entry name" value="PYRROLINE-5-CARBOXYLATE REDUCTASE"/>
    <property type="match status" value="1"/>
</dbReference>
<dbReference type="Proteomes" id="UP000184932">
    <property type="component" value="Unassembled WGS sequence"/>
</dbReference>
<dbReference type="InterPro" id="IPR028939">
    <property type="entry name" value="P5C_Rdtase_cat_N"/>
</dbReference>
<protein>
    <recommendedName>
        <fullName evidence="4">Pyrroline-5-carboxylate reductase</fullName>
        <shortName evidence="4">P5C reductase</shortName>
        <shortName evidence="4">P5CR</shortName>
        <ecNumber evidence="4">1.5.1.2</ecNumber>
    </recommendedName>
    <alternativeName>
        <fullName evidence="4">PCA reductase</fullName>
    </alternativeName>
</protein>
<dbReference type="GO" id="GO:0055129">
    <property type="term" value="P:L-proline biosynthetic process"/>
    <property type="evidence" value="ECO:0007669"/>
    <property type="project" value="UniProtKB-UniRule"/>
</dbReference>
<comment type="similarity">
    <text evidence="1 4">Belongs to the pyrroline-5-carboxylate reductase family.</text>
</comment>
<dbReference type="InterPro" id="IPR008927">
    <property type="entry name" value="6-PGluconate_DH-like_C_sf"/>
</dbReference>
<comment type="catalytic activity">
    <reaction evidence="4">
        <text>L-proline + NADP(+) = (S)-1-pyrroline-5-carboxylate + NADPH + 2 H(+)</text>
        <dbReference type="Rhea" id="RHEA:14109"/>
        <dbReference type="ChEBI" id="CHEBI:15378"/>
        <dbReference type="ChEBI" id="CHEBI:17388"/>
        <dbReference type="ChEBI" id="CHEBI:57783"/>
        <dbReference type="ChEBI" id="CHEBI:58349"/>
        <dbReference type="ChEBI" id="CHEBI:60039"/>
        <dbReference type="EC" id="1.5.1.2"/>
    </reaction>
</comment>
<dbReference type="SUPFAM" id="SSF48179">
    <property type="entry name" value="6-phosphogluconate dehydrogenase C-terminal domain-like"/>
    <property type="match status" value="1"/>
</dbReference>
<dbReference type="HAMAP" id="MF_01925">
    <property type="entry name" value="P5C_reductase"/>
    <property type="match status" value="1"/>
</dbReference>
<evidence type="ECO:0000256" key="1">
    <source>
        <dbReference type="ARBA" id="ARBA00005525"/>
    </source>
</evidence>
<proteinExistence type="inferred from homology"/>
<evidence type="ECO:0000313" key="9">
    <source>
        <dbReference type="Proteomes" id="UP000184932"/>
    </source>
</evidence>
<dbReference type="PANTHER" id="PTHR11645:SF0">
    <property type="entry name" value="PYRROLINE-5-CARBOXYLATE REDUCTASE 3"/>
    <property type="match status" value="1"/>
</dbReference>
<dbReference type="EMBL" id="FSRL01000001">
    <property type="protein sequence ID" value="SIN79618.1"/>
    <property type="molecule type" value="Genomic_DNA"/>
</dbReference>
<evidence type="ECO:0000256" key="2">
    <source>
        <dbReference type="ARBA" id="ARBA00022857"/>
    </source>
</evidence>
<name>A0A1N6E9C5_9RHOB</name>
<dbReference type="InterPro" id="IPR036291">
    <property type="entry name" value="NAD(P)-bd_dom_sf"/>
</dbReference>
<comment type="subcellular location">
    <subcellularLocation>
        <location evidence="4">Cytoplasm</location>
    </subcellularLocation>
</comment>
<keyword evidence="4" id="KW-0641">Proline biosynthesis</keyword>
<dbReference type="Pfam" id="PF14748">
    <property type="entry name" value="P5CR_dimer"/>
    <property type="match status" value="1"/>
</dbReference>
<reference evidence="9" key="1">
    <citation type="submission" date="2016-11" db="EMBL/GenBank/DDBJ databases">
        <authorList>
            <person name="Varghese N."/>
            <person name="Submissions S."/>
        </authorList>
    </citation>
    <scope>NUCLEOTIDE SEQUENCE [LARGE SCALE GENOMIC DNA]</scope>
    <source>
        <strain evidence="9">DSM 29440</strain>
    </source>
</reference>